<evidence type="ECO:0000313" key="2">
    <source>
        <dbReference type="Proteomes" id="UP000568109"/>
    </source>
</evidence>
<keyword evidence="2" id="KW-1185">Reference proteome</keyword>
<accession>A0A851HK29</accession>
<dbReference type="RefSeq" id="WP_178734271.1">
    <property type="nucleotide sequence ID" value="NZ_JABUOH010000049.1"/>
</dbReference>
<gene>
    <name evidence="1" type="ORF">HR065_02200</name>
</gene>
<dbReference type="Proteomes" id="UP000568109">
    <property type="component" value="Unassembled WGS sequence"/>
</dbReference>
<organism evidence="1 2">
    <name type="scientific">Candidatus Phytoplasma pruni</name>
    <dbReference type="NCBI Taxonomy" id="479893"/>
    <lineage>
        <taxon>Bacteria</taxon>
        <taxon>Bacillati</taxon>
        <taxon>Mycoplasmatota</taxon>
        <taxon>Mollicutes</taxon>
        <taxon>Acholeplasmatales</taxon>
        <taxon>Acholeplasmataceae</taxon>
        <taxon>Candidatus Phytoplasma</taxon>
        <taxon>16SrIII (X-disease group)</taxon>
    </lineage>
</organism>
<sequence length="118" mass="13773">MNSPNNQNNPSWHKTTHSYETPLLLNLKIPSTPTIKRKNLAKIISPQDERFQNCQTISSIHDKLKEIFGEQASELEIIDYNTGLYYVYRLFTNTNTYTIQPTSHSQHFKNTAILYIKK</sequence>
<dbReference type="EMBL" id="JABUOH010000049">
    <property type="protein sequence ID" value="NWN45886.1"/>
    <property type="molecule type" value="Genomic_DNA"/>
</dbReference>
<proteinExistence type="predicted"/>
<name>A0A851HK29_9MOLU</name>
<dbReference type="AlphaFoldDB" id="A0A851HK29"/>
<evidence type="ECO:0000313" key="1">
    <source>
        <dbReference type="EMBL" id="NWN45886.1"/>
    </source>
</evidence>
<comment type="caution">
    <text evidence="1">The sequence shown here is derived from an EMBL/GenBank/DDBJ whole genome shotgun (WGS) entry which is preliminary data.</text>
</comment>
<reference evidence="1 2" key="1">
    <citation type="submission" date="2020-06" db="EMBL/GenBank/DDBJ databases">
        <title>Draft genome sequence of Candidatus Phytoplasma pruni (X-disease group, subgroup 16SrIII-B) strain ChTDIII from Argentina.</title>
        <authorList>
            <person name="Fernandez F.D."/>
            <person name="Zuebert C."/>
            <person name="Huettel B."/>
            <person name="Kube M."/>
            <person name="Conci L.R."/>
        </authorList>
    </citation>
    <scope>NUCLEOTIDE SEQUENCE [LARGE SCALE GENOMIC DNA]</scope>
    <source>
        <strain evidence="1 2">ChTDIII</strain>
    </source>
</reference>
<protein>
    <submittedName>
        <fullName evidence="1">Uncharacterized protein</fullName>
    </submittedName>
</protein>